<feature type="compositionally biased region" description="Polar residues" evidence="6">
    <location>
        <begin position="141"/>
        <end position="151"/>
    </location>
</feature>
<proteinExistence type="predicted"/>
<evidence type="ECO:0000256" key="5">
    <source>
        <dbReference type="PROSITE-ProRule" id="PRU00309"/>
    </source>
</evidence>
<keyword evidence="4 5" id="KW-0238">DNA-binding</keyword>
<dbReference type="SUPFAM" id="SSF57716">
    <property type="entry name" value="Glucocorticoid receptor-like (DNA-binding domain)"/>
    <property type="match status" value="1"/>
</dbReference>
<dbReference type="InterPro" id="IPR006612">
    <property type="entry name" value="THAP_Znf"/>
</dbReference>
<sequence length="672" mass="77693">CISMRSKYYLKMSCFVPGCVSGYPKTRMLNKINGVKNVSVFKPKDEEERMIWNKSIPRADRTLKMSNYVCELHFQPECVDKTYSTVLSDGSLFTMDRGIPLLKSGSVPTIFPNLPKYLSHTIKKRKSPKKRSLSAQKRQKPNQFEPNRTSQNNFENVTIARELFSTNETPLISFTFDDLKNGLKCLNLPNSSWAYCCTNSNIIFSRWREVKNDIIAAVGIKLNLKIIINNTERCLPELELPEVSSFKNLELILHKINEIPNVCEGVCIARSSDQCVGYLPNKKIGIKGMKSSRCFQCRLVRKKEKDCIASKQKCLTKYKIKRKLILKKVKYVKNKNMRLKKNVCKLQTAIKMYREKCASLTSKNITEIISKLPLQQQEAFKSCIAAAKISSVHGMRYNTYWVYECLLIRIKSRKAYEHLRKHKILALPSIDTLNRYINKMDSGYGFHRGIFELLKKKSSEMSIEQRRGVILIDEMKVGEAVKFDTKKLKMVGFTDLGEHTSLHQQSKKGDHGLVIMFQPFQGRWVQAVACFLSKGCAAGTVLHHLIMECILLLEKSGFFVDAVITDGASWNRNMWTQFGVTEEKVWVTHPSDIKRQLWFLSDFPHLIKNLRNFIVKHEETWTPDGILKLKHWEALLDIEHEESYNLKIAYKLTSNHIRPKHYQKMNVAMAFQ</sequence>
<feature type="non-terminal residue" evidence="8">
    <location>
        <position position="1"/>
    </location>
</feature>
<dbReference type="Pfam" id="PF21787">
    <property type="entry name" value="TNP-like_RNaseH_N"/>
    <property type="match status" value="1"/>
</dbReference>
<dbReference type="InterPro" id="IPR048365">
    <property type="entry name" value="TNP-like_RNaseH_N"/>
</dbReference>
<feature type="non-terminal residue" evidence="8">
    <location>
        <position position="672"/>
    </location>
</feature>
<accession>A0A6G0VVY5</accession>
<organism evidence="8 9">
    <name type="scientific">Aphis craccivora</name>
    <name type="common">Cowpea aphid</name>
    <dbReference type="NCBI Taxonomy" id="307492"/>
    <lineage>
        <taxon>Eukaryota</taxon>
        <taxon>Metazoa</taxon>
        <taxon>Ecdysozoa</taxon>
        <taxon>Arthropoda</taxon>
        <taxon>Hexapoda</taxon>
        <taxon>Insecta</taxon>
        <taxon>Pterygota</taxon>
        <taxon>Neoptera</taxon>
        <taxon>Paraneoptera</taxon>
        <taxon>Hemiptera</taxon>
        <taxon>Sternorrhyncha</taxon>
        <taxon>Aphidomorpha</taxon>
        <taxon>Aphidoidea</taxon>
        <taxon>Aphididae</taxon>
        <taxon>Aphidini</taxon>
        <taxon>Aphis</taxon>
        <taxon>Aphis</taxon>
    </lineage>
</organism>
<reference evidence="8 9" key="1">
    <citation type="submission" date="2019-08" db="EMBL/GenBank/DDBJ databases">
        <title>Whole genome of Aphis craccivora.</title>
        <authorList>
            <person name="Voronova N.V."/>
            <person name="Shulinski R.S."/>
            <person name="Bandarenka Y.V."/>
            <person name="Zhorov D.G."/>
            <person name="Warner D."/>
        </authorList>
    </citation>
    <scope>NUCLEOTIDE SEQUENCE [LARGE SCALE GENOMIC DNA]</scope>
    <source>
        <strain evidence="8">180601</strain>
        <tissue evidence="8">Whole Body</tissue>
    </source>
</reference>
<dbReference type="GO" id="GO:0008270">
    <property type="term" value="F:zinc ion binding"/>
    <property type="evidence" value="ECO:0007669"/>
    <property type="project" value="UniProtKB-KW"/>
</dbReference>
<feature type="domain" description="THAP-type" evidence="7">
    <location>
        <begin position="10"/>
        <end position="111"/>
    </location>
</feature>
<keyword evidence="1" id="KW-0479">Metal-binding</keyword>
<evidence type="ECO:0000256" key="2">
    <source>
        <dbReference type="ARBA" id="ARBA00022771"/>
    </source>
</evidence>
<dbReference type="EMBL" id="VUJU01011290">
    <property type="protein sequence ID" value="KAF0711348.1"/>
    <property type="molecule type" value="Genomic_DNA"/>
</dbReference>
<evidence type="ECO:0000259" key="7">
    <source>
        <dbReference type="PROSITE" id="PS50950"/>
    </source>
</evidence>
<evidence type="ECO:0000256" key="4">
    <source>
        <dbReference type="ARBA" id="ARBA00023125"/>
    </source>
</evidence>
<dbReference type="OrthoDB" id="6629896at2759"/>
<dbReference type="PROSITE" id="PS50950">
    <property type="entry name" value="ZF_THAP"/>
    <property type="match status" value="1"/>
</dbReference>
<dbReference type="PANTHER" id="PTHR46927">
    <property type="entry name" value="AGAP005574-PA"/>
    <property type="match status" value="1"/>
</dbReference>
<keyword evidence="2 5" id="KW-0863">Zinc-finger</keyword>
<keyword evidence="9" id="KW-1185">Reference proteome</keyword>
<feature type="compositionally biased region" description="Basic residues" evidence="6">
    <location>
        <begin position="125"/>
        <end position="140"/>
    </location>
</feature>
<dbReference type="SMART" id="SM00980">
    <property type="entry name" value="THAP"/>
    <property type="match status" value="1"/>
</dbReference>
<dbReference type="AlphaFoldDB" id="A0A6G0VVY5"/>
<comment type="caution">
    <text evidence="8">The sequence shown here is derived from an EMBL/GenBank/DDBJ whole genome shotgun (WGS) entry which is preliminary data.</text>
</comment>
<dbReference type="PANTHER" id="PTHR46927:SF3">
    <property type="entry name" value="THAP-TYPE DOMAIN-CONTAINING PROTEIN"/>
    <property type="match status" value="1"/>
</dbReference>
<evidence type="ECO:0000256" key="6">
    <source>
        <dbReference type="SAM" id="MobiDB-lite"/>
    </source>
</evidence>
<evidence type="ECO:0000313" key="8">
    <source>
        <dbReference type="EMBL" id="KAF0711348.1"/>
    </source>
</evidence>
<dbReference type="GO" id="GO:0003677">
    <property type="term" value="F:DNA binding"/>
    <property type="evidence" value="ECO:0007669"/>
    <property type="project" value="UniProtKB-UniRule"/>
</dbReference>
<protein>
    <submittedName>
        <fullName evidence="8">THAP-type domain-containing protein</fullName>
    </submittedName>
</protein>
<dbReference type="InterPro" id="IPR052224">
    <property type="entry name" value="THAP_domain_protein"/>
</dbReference>
<keyword evidence="3" id="KW-0862">Zinc</keyword>
<gene>
    <name evidence="8" type="ORF">FWK35_00031212</name>
</gene>
<evidence type="ECO:0000256" key="3">
    <source>
        <dbReference type="ARBA" id="ARBA00022833"/>
    </source>
</evidence>
<evidence type="ECO:0000256" key="1">
    <source>
        <dbReference type="ARBA" id="ARBA00022723"/>
    </source>
</evidence>
<evidence type="ECO:0000313" key="9">
    <source>
        <dbReference type="Proteomes" id="UP000478052"/>
    </source>
</evidence>
<dbReference type="Proteomes" id="UP000478052">
    <property type="component" value="Unassembled WGS sequence"/>
</dbReference>
<dbReference type="Pfam" id="PF05485">
    <property type="entry name" value="THAP"/>
    <property type="match status" value="1"/>
</dbReference>
<name>A0A6G0VVY5_APHCR</name>
<feature type="region of interest" description="Disordered" evidence="6">
    <location>
        <begin position="125"/>
        <end position="151"/>
    </location>
</feature>